<feature type="domain" description="LRAT" evidence="1">
    <location>
        <begin position="22"/>
        <end position="140"/>
    </location>
</feature>
<evidence type="ECO:0000259" key="1">
    <source>
        <dbReference type="PROSITE" id="PS51934"/>
    </source>
</evidence>
<dbReference type="Pfam" id="PF04970">
    <property type="entry name" value="LRAT"/>
    <property type="match status" value="1"/>
</dbReference>
<dbReference type="AlphaFoldDB" id="A0A8B6D7C3"/>
<dbReference type="EMBL" id="UYJE01002879">
    <property type="protein sequence ID" value="VDI14563.1"/>
    <property type="molecule type" value="Genomic_DNA"/>
</dbReference>
<dbReference type="OrthoDB" id="10509350at2759"/>
<dbReference type="Proteomes" id="UP000596742">
    <property type="component" value="Unassembled WGS sequence"/>
</dbReference>
<dbReference type="PROSITE" id="PS51934">
    <property type="entry name" value="LRAT"/>
    <property type="match status" value="1"/>
</dbReference>
<protein>
    <recommendedName>
        <fullName evidence="1">LRAT domain-containing protein</fullName>
    </recommendedName>
</protein>
<dbReference type="Gene3D" id="3.90.1720.10">
    <property type="entry name" value="endopeptidase domain like (from Nostoc punctiforme)"/>
    <property type="match status" value="1"/>
</dbReference>
<name>A0A8B6D7C3_MYTGA</name>
<sequence>MQEYVAFWRSATDEDIFYEGAHIKIRRWLYAHHAMVSHVDNSKKEVSVIHFTIADRPSKMYKAVIKEEKLSIGERRKFIRIDDATVNMLYENTKFPLNVSLAIANFFKDNSEAFGHYHLLNNNCEHFVFTCTIGCKISLQSLAVRGVHLIRKRHFPRLRGDVSVPVYYGDNTIIRRFNSEIYQVPKVENNVIKPVEPVFYIDPIDFLDTLNKRNRLTNDYLGIDTDVPVCQSGMYPLFSIFTGKYQSHDLMALHEYRVVEYNQGDNFCKIKLKSGEVRLEL</sequence>
<reference evidence="2" key="1">
    <citation type="submission" date="2018-11" db="EMBL/GenBank/DDBJ databases">
        <authorList>
            <person name="Alioto T."/>
            <person name="Alioto T."/>
        </authorList>
    </citation>
    <scope>NUCLEOTIDE SEQUENCE</scope>
</reference>
<comment type="caution">
    <text evidence="2">The sequence shown here is derived from an EMBL/GenBank/DDBJ whole genome shotgun (WGS) entry which is preliminary data.</text>
</comment>
<accession>A0A8B6D7C3</accession>
<dbReference type="InterPro" id="IPR007053">
    <property type="entry name" value="LRAT_dom"/>
</dbReference>
<keyword evidence="3" id="KW-1185">Reference proteome</keyword>
<gene>
    <name evidence="2" type="ORF">MGAL_10B073869</name>
</gene>
<organism evidence="2 3">
    <name type="scientific">Mytilus galloprovincialis</name>
    <name type="common">Mediterranean mussel</name>
    <dbReference type="NCBI Taxonomy" id="29158"/>
    <lineage>
        <taxon>Eukaryota</taxon>
        <taxon>Metazoa</taxon>
        <taxon>Spiralia</taxon>
        <taxon>Lophotrochozoa</taxon>
        <taxon>Mollusca</taxon>
        <taxon>Bivalvia</taxon>
        <taxon>Autobranchia</taxon>
        <taxon>Pteriomorphia</taxon>
        <taxon>Mytilida</taxon>
        <taxon>Mytiloidea</taxon>
        <taxon>Mytilidae</taxon>
        <taxon>Mytilinae</taxon>
        <taxon>Mytilus</taxon>
    </lineage>
</organism>
<evidence type="ECO:0000313" key="3">
    <source>
        <dbReference type="Proteomes" id="UP000596742"/>
    </source>
</evidence>
<evidence type="ECO:0000313" key="2">
    <source>
        <dbReference type="EMBL" id="VDI14563.1"/>
    </source>
</evidence>
<proteinExistence type="predicted"/>